<feature type="transmembrane region" description="Helical" evidence="11">
    <location>
        <begin position="301"/>
        <end position="325"/>
    </location>
</feature>
<dbReference type="Proteomes" id="UP001324634">
    <property type="component" value="Chromosome"/>
</dbReference>
<gene>
    <name evidence="13" type="ORF">SOO65_14205</name>
</gene>
<feature type="transmembrane region" description="Helical" evidence="11">
    <location>
        <begin position="12"/>
        <end position="30"/>
    </location>
</feature>
<comment type="subcellular location">
    <subcellularLocation>
        <location evidence="2">Cell inner membrane</location>
        <topology evidence="2">Multi-pass membrane protein</topology>
    </subcellularLocation>
</comment>
<protein>
    <submittedName>
        <fullName evidence="13">Sugar MFS transporter</fullName>
    </submittedName>
</protein>
<dbReference type="Gene3D" id="1.20.1250.20">
    <property type="entry name" value="MFS general substrate transporter like domains"/>
    <property type="match status" value="2"/>
</dbReference>
<keyword evidence="9 11" id="KW-1133">Transmembrane helix</keyword>
<feature type="domain" description="Major facilitator superfamily (MFS) profile" evidence="12">
    <location>
        <begin position="5"/>
        <end position="385"/>
    </location>
</feature>
<sequence length="385" mass="41726">MQKKALTSLTVLFFMMGFITCLNDILVPYLKEIFDLDYTQAAMVQFCFFGAYGLTSIPASKIIEKLGYQTGMVLGFAVTAIGCLLFYPAVSYHTYELFLIALFVLASGIVLLQVAANPYVSVIGPKETASSRLTMVQAFNSFGTFLAPFFGAYFILSKIENTSNAEGVKYPYLFIALVLVVIAFLLSRLHLPKIDEGESNGAKWRNVLKEPGLILGAIGIFTYVGAEVAIGSFLVNYIMDMSKMNEAQAASLVAYYWGCAMVGRFIGIYTLKKFSPGKVLSVHSMLAIAFILISINSRGNVAIYSMVLVGLCNSIMFPTIFTLGIKGLGPGEEHKGSGLLATAILGGAIIPVVTGMMADEFGLRMALILPALCYGYIAILGLRNR</sequence>
<dbReference type="CDD" id="cd17394">
    <property type="entry name" value="MFS_FucP_like"/>
    <property type="match status" value="1"/>
</dbReference>
<dbReference type="InterPro" id="IPR011701">
    <property type="entry name" value="MFS"/>
</dbReference>
<dbReference type="AlphaFoldDB" id="A0AAX4HKS5"/>
<dbReference type="GO" id="GO:0055056">
    <property type="term" value="F:D-glucose transmembrane transporter activity"/>
    <property type="evidence" value="ECO:0007669"/>
    <property type="project" value="InterPro"/>
</dbReference>
<evidence type="ECO:0000256" key="8">
    <source>
        <dbReference type="ARBA" id="ARBA00022692"/>
    </source>
</evidence>
<dbReference type="GO" id="GO:1904659">
    <property type="term" value="P:D-glucose transmembrane transport"/>
    <property type="evidence" value="ECO:0007669"/>
    <property type="project" value="InterPro"/>
</dbReference>
<keyword evidence="5" id="KW-1003">Cell membrane</keyword>
<dbReference type="InterPro" id="IPR020846">
    <property type="entry name" value="MFS_dom"/>
</dbReference>
<dbReference type="InterPro" id="IPR005964">
    <property type="entry name" value="Glc/Gal_transptr_bac"/>
</dbReference>
<evidence type="ECO:0000256" key="5">
    <source>
        <dbReference type="ARBA" id="ARBA00022475"/>
    </source>
</evidence>
<feature type="transmembrane region" description="Helical" evidence="11">
    <location>
        <begin position="97"/>
        <end position="116"/>
    </location>
</feature>
<keyword evidence="4" id="KW-0813">Transport</keyword>
<feature type="transmembrane region" description="Helical" evidence="11">
    <location>
        <begin position="363"/>
        <end position="382"/>
    </location>
</feature>
<feature type="transmembrane region" description="Helical" evidence="11">
    <location>
        <begin position="279"/>
        <end position="295"/>
    </location>
</feature>
<evidence type="ECO:0000256" key="4">
    <source>
        <dbReference type="ARBA" id="ARBA00022448"/>
    </source>
</evidence>
<name>A0AAX4HKS5_9BACT</name>
<dbReference type="InterPro" id="IPR050375">
    <property type="entry name" value="MFS_TsgA-like"/>
</dbReference>
<dbReference type="GO" id="GO:0005354">
    <property type="term" value="F:galactose transmembrane transporter activity"/>
    <property type="evidence" value="ECO:0007669"/>
    <property type="project" value="InterPro"/>
</dbReference>
<feature type="transmembrane region" description="Helical" evidence="11">
    <location>
        <begin position="42"/>
        <end position="59"/>
    </location>
</feature>
<evidence type="ECO:0000259" key="12">
    <source>
        <dbReference type="PROSITE" id="PS50850"/>
    </source>
</evidence>
<evidence type="ECO:0000313" key="14">
    <source>
        <dbReference type="Proteomes" id="UP001324634"/>
    </source>
</evidence>
<evidence type="ECO:0000256" key="7">
    <source>
        <dbReference type="ARBA" id="ARBA00022597"/>
    </source>
</evidence>
<proteinExistence type="inferred from homology"/>
<dbReference type="EMBL" id="CP139487">
    <property type="protein sequence ID" value="WPU63844.1"/>
    <property type="molecule type" value="Genomic_DNA"/>
</dbReference>
<keyword evidence="10 11" id="KW-0472">Membrane</keyword>
<evidence type="ECO:0000256" key="2">
    <source>
        <dbReference type="ARBA" id="ARBA00004429"/>
    </source>
</evidence>
<dbReference type="NCBIfam" id="TIGR01272">
    <property type="entry name" value="gluP"/>
    <property type="match status" value="1"/>
</dbReference>
<dbReference type="SUPFAM" id="SSF103473">
    <property type="entry name" value="MFS general substrate transporter"/>
    <property type="match status" value="1"/>
</dbReference>
<evidence type="ECO:0000256" key="9">
    <source>
        <dbReference type="ARBA" id="ARBA00022989"/>
    </source>
</evidence>
<organism evidence="13 14">
    <name type="scientific">Peredibacter starrii</name>
    <dbReference type="NCBI Taxonomy" id="28202"/>
    <lineage>
        <taxon>Bacteria</taxon>
        <taxon>Pseudomonadati</taxon>
        <taxon>Bdellovibrionota</taxon>
        <taxon>Bacteriovoracia</taxon>
        <taxon>Bacteriovoracales</taxon>
        <taxon>Bacteriovoracaceae</taxon>
        <taxon>Peredibacter</taxon>
    </lineage>
</organism>
<evidence type="ECO:0000256" key="6">
    <source>
        <dbReference type="ARBA" id="ARBA00022519"/>
    </source>
</evidence>
<feature type="transmembrane region" description="Helical" evidence="11">
    <location>
        <begin position="212"/>
        <end position="235"/>
    </location>
</feature>
<evidence type="ECO:0000256" key="3">
    <source>
        <dbReference type="ARBA" id="ARBA00009120"/>
    </source>
</evidence>
<dbReference type="PANTHER" id="PTHR43702:SF3">
    <property type="entry name" value="PROTEIN TSGA"/>
    <property type="match status" value="1"/>
</dbReference>
<reference evidence="13 14" key="1">
    <citation type="submission" date="2023-11" db="EMBL/GenBank/DDBJ databases">
        <title>Peredibacter starrii A3.12.</title>
        <authorList>
            <person name="Mitchell R.J."/>
        </authorList>
    </citation>
    <scope>NUCLEOTIDE SEQUENCE [LARGE SCALE GENOMIC DNA]</scope>
    <source>
        <strain evidence="13 14">A3.12</strain>
    </source>
</reference>
<keyword evidence="8 11" id="KW-0812">Transmembrane</keyword>
<dbReference type="Pfam" id="PF07690">
    <property type="entry name" value="MFS_1"/>
    <property type="match status" value="1"/>
</dbReference>
<feature type="transmembrane region" description="Helical" evidence="11">
    <location>
        <begin position="337"/>
        <end position="357"/>
    </location>
</feature>
<comment type="similarity">
    <text evidence="3">Belongs to the major facilitator superfamily. FHS transporter (TC 2.A.1.7) family.</text>
</comment>
<keyword evidence="14" id="KW-1185">Reference proteome</keyword>
<feature type="transmembrane region" description="Helical" evidence="11">
    <location>
        <begin position="247"/>
        <end position="267"/>
    </location>
</feature>
<feature type="transmembrane region" description="Helical" evidence="11">
    <location>
        <begin position="71"/>
        <end position="91"/>
    </location>
</feature>
<dbReference type="RefSeq" id="WP_321391342.1">
    <property type="nucleotide sequence ID" value="NZ_CP139487.1"/>
</dbReference>
<evidence type="ECO:0000313" key="13">
    <source>
        <dbReference type="EMBL" id="WPU63844.1"/>
    </source>
</evidence>
<evidence type="ECO:0000256" key="10">
    <source>
        <dbReference type="ARBA" id="ARBA00023136"/>
    </source>
</evidence>
<dbReference type="PANTHER" id="PTHR43702">
    <property type="entry name" value="L-FUCOSE-PROTON SYMPORTER"/>
    <property type="match status" value="1"/>
</dbReference>
<keyword evidence="7" id="KW-0762">Sugar transport</keyword>
<feature type="transmembrane region" description="Helical" evidence="11">
    <location>
        <begin position="137"/>
        <end position="156"/>
    </location>
</feature>
<keyword evidence="6" id="KW-0997">Cell inner membrane</keyword>
<accession>A0AAX4HKS5</accession>
<evidence type="ECO:0000256" key="11">
    <source>
        <dbReference type="SAM" id="Phobius"/>
    </source>
</evidence>
<dbReference type="InterPro" id="IPR036259">
    <property type="entry name" value="MFS_trans_sf"/>
</dbReference>
<dbReference type="GO" id="GO:0005886">
    <property type="term" value="C:plasma membrane"/>
    <property type="evidence" value="ECO:0007669"/>
    <property type="project" value="UniProtKB-SubCell"/>
</dbReference>
<dbReference type="PROSITE" id="PS50850">
    <property type="entry name" value="MFS"/>
    <property type="match status" value="1"/>
</dbReference>
<feature type="transmembrane region" description="Helical" evidence="11">
    <location>
        <begin position="171"/>
        <end position="191"/>
    </location>
</feature>
<evidence type="ECO:0000256" key="1">
    <source>
        <dbReference type="ARBA" id="ARBA00003321"/>
    </source>
</evidence>
<dbReference type="KEGG" id="psti:SOO65_14205"/>
<comment type="function">
    <text evidence="1">Intake of glucose and galactose.</text>
</comment>